<evidence type="ECO:0000313" key="3">
    <source>
        <dbReference type="Proteomes" id="UP000054485"/>
    </source>
</evidence>
<dbReference type="HOGENOM" id="CLU_1696669_0_0_1"/>
<accession>A0A0D0C030</accession>
<gene>
    <name evidence="2" type="ORF">CY34DRAFT_706454</name>
</gene>
<dbReference type="InParanoid" id="A0A0D0C030"/>
<dbReference type="Proteomes" id="UP000054485">
    <property type="component" value="Unassembled WGS sequence"/>
</dbReference>
<dbReference type="OrthoDB" id="10484180at2759"/>
<evidence type="ECO:0000313" key="2">
    <source>
        <dbReference type="EMBL" id="KIK48323.1"/>
    </source>
</evidence>
<protein>
    <submittedName>
        <fullName evidence="2">Uncharacterized protein</fullName>
    </submittedName>
</protein>
<sequence>MDLMHSPAYFFYKFPHSPEPTEGLPRSGFRALSLNSKSLRPQLPTHDSDASGQQAYPSIPHRNQRHDAMVDQASVDVLHISDDHTRSGGLAERIRAKSSTGHANIHALPISNTLALRTQLTHKHQRSSNSCRRPDSCASLSTVLLALLQTRRNFA</sequence>
<proteinExistence type="predicted"/>
<reference evidence="3" key="2">
    <citation type="submission" date="2015-01" db="EMBL/GenBank/DDBJ databases">
        <title>Evolutionary Origins and Diversification of the Mycorrhizal Mutualists.</title>
        <authorList>
            <consortium name="DOE Joint Genome Institute"/>
            <consortium name="Mycorrhizal Genomics Consortium"/>
            <person name="Kohler A."/>
            <person name="Kuo A."/>
            <person name="Nagy L.G."/>
            <person name="Floudas D."/>
            <person name="Copeland A."/>
            <person name="Barry K.W."/>
            <person name="Cichocki N."/>
            <person name="Veneault-Fourrey C."/>
            <person name="LaButti K."/>
            <person name="Lindquist E.A."/>
            <person name="Lipzen A."/>
            <person name="Lundell T."/>
            <person name="Morin E."/>
            <person name="Murat C."/>
            <person name="Riley R."/>
            <person name="Ohm R."/>
            <person name="Sun H."/>
            <person name="Tunlid A."/>
            <person name="Henrissat B."/>
            <person name="Grigoriev I.V."/>
            <person name="Hibbett D.S."/>
            <person name="Martin F."/>
        </authorList>
    </citation>
    <scope>NUCLEOTIDE SEQUENCE [LARGE SCALE GENOMIC DNA]</scope>
    <source>
        <strain evidence="3">UH-Slu-Lm8-n1</strain>
    </source>
</reference>
<evidence type="ECO:0000256" key="1">
    <source>
        <dbReference type="SAM" id="MobiDB-lite"/>
    </source>
</evidence>
<dbReference type="AlphaFoldDB" id="A0A0D0C030"/>
<organism evidence="2 3">
    <name type="scientific">Suillus luteus UH-Slu-Lm8-n1</name>
    <dbReference type="NCBI Taxonomy" id="930992"/>
    <lineage>
        <taxon>Eukaryota</taxon>
        <taxon>Fungi</taxon>
        <taxon>Dikarya</taxon>
        <taxon>Basidiomycota</taxon>
        <taxon>Agaricomycotina</taxon>
        <taxon>Agaricomycetes</taxon>
        <taxon>Agaricomycetidae</taxon>
        <taxon>Boletales</taxon>
        <taxon>Suillineae</taxon>
        <taxon>Suillaceae</taxon>
        <taxon>Suillus</taxon>
    </lineage>
</organism>
<keyword evidence="3" id="KW-1185">Reference proteome</keyword>
<feature type="region of interest" description="Disordered" evidence="1">
    <location>
        <begin position="39"/>
        <end position="59"/>
    </location>
</feature>
<name>A0A0D0C030_9AGAM</name>
<reference evidence="2 3" key="1">
    <citation type="submission" date="2014-04" db="EMBL/GenBank/DDBJ databases">
        <authorList>
            <consortium name="DOE Joint Genome Institute"/>
            <person name="Kuo A."/>
            <person name="Ruytinx J."/>
            <person name="Rineau F."/>
            <person name="Colpaert J."/>
            <person name="Kohler A."/>
            <person name="Nagy L.G."/>
            <person name="Floudas D."/>
            <person name="Copeland A."/>
            <person name="Barry K.W."/>
            <person name="Cichocki N."/>
            <person name="Veneault-Fourrey C."/>
            <person name="LaButti K."/>
            <person name="Lindquist E.A."/>
            <person name="Lipzen A."/>
            <person name="Lundell T."/>
            <person name="Morin E."/>
            <person name="Murat C."/>
            <person name="Sun H."/>
            <person name="Tunlid A."/>
            <person name="Henrissat B."/>
            <person name="Grigoriev I.V."/>
            <person name="Hibbett D.S."/>
            <person name="Martin F."/>
            <person name="Nordberg H.P."/>
            <person name="Cantor M.N."/>
            <person name="Hua S.X."/>
        </authorList>
    </citation>
    <scope>NUCLEOTIDE SEQUENCE [LARGE SCALE GENOMIC DNA]</scope>
    <source>
        <strain evidence="2 3">UH-Slu-Lm8-n1</strain>
    </source>
</reference>
<dbReference type="EMBL" id="KN835139">
    <property type="protein sequence ID" value="KIK48323.1"/>
    <property type="molecule type" value="Genomic_DNA"/>
</dbReference>